<protein>
    <submittedName>
        <fullName evidence="2">DUF6338 family protein</fullName>
    </submittedName>
</protein>
<sequence length="199" mass="22028">MLELASLEHAILAVALLSPGFLLLFGRSQFLTGRIKGVASGSLEYLMVSSIYYALAFPIYKSSGGEGYFSLLIFLLIGPLGLGLLLGFMSQKNWLRSALGWFGLNLVHHTPTGWDHAFGGRVGEYWVVVNLHSGGVFYGVWGGDSLASSDLSRRDIFIEDVRTRDFQPVEKDGRKRSVWISEVDIRSIEIIKDNQDVKG</sequence>
<dbReference type="Pfam" id="PF19865">
    <property type="entry name" value="DUF6338"/>
    <property type="match status" value="1"/>
</dbReference>
<feature type="transmembrane region" description="Helical" evidence="1">
    <location>
        <begin position="67"/>
        <end position="88"/>
    </location>
</feature>
<keyword evidence="1" id="KW-0812">Transmembrane</keyword>
<feature type="transmembrane region" description="Helical" evidence="1">
    <location>
        <begin position="37"/>
        <end position="55"/>
    </location>
</feature>
<keyword evidence="3" id="KW-1185">Reference proteome</keyword>
<evidence type="ECO:0000313" key="2">
    <source>
        <dbReference type="EMBL" id="WGH79748.1"/>
    </source>
</evidence>
<dbReference type="EMBL" id="CP122537">
    <property type="protein sequence ID" value="WGH79748.1"/>
    <property type="molecule type" value="Genomic_DNA"/>
</dbReference>
<dbReference type="RefSeq" id="WP_279966685.1">
    <property type="nucleotide sequence ID" value="NZ_CP122537.1"/>
</dbReference>
<name>A0ABY8LEK8_9RHOB</name>
<keyword evidence="1" id="KW-0472">Membrane</keyword>
<reference evidence="2 3" key="1">
    <citation type="submission" date="2023-04" db="EMBL/GenBank/DDBJ databases">
        <title>Jannaschia ovalis sp. nov., a marine bacterium isolated from sea tidal flat.</title>
        <authorList>
            <person name="Kwon D.Y."/>
            <person name="Kim J.-J."/>
        </authorList>
    </citation>
    <scope>NUCLEOTIDE SEQUENCE [LARGE SCALE GENOMIC DNA]</scope>
    <source>
        <strain evidence="2 3">GRR-S6-38</strain>
    </source>
</reference>
<dbReference type="InterPro" id="IPR045919">
    <property type="entry name" value="DUF6338"/>
</dbReference>
<proteinExistence type="predicted"/>
<organism evidence="2 3">
    <name type="scientific">Jannaschia ovalis</name>
    <dbReference type="NCBI Taxonomy" id="3038773"/>
    <lineage>
        <taxon>Bacteria</taxon>
        <taxon>Pseudomonadati</taxon>
        <taxon>Pseudomonadota</taxon>
        <taxon>Alphaproteobacteria</taxon>
        <taxon>Rhodobacterales</taxon>
        <taxon>Roseobacteraceae</taxon>
        <taxon>Jannaschia</taxon>
    </lineage>
</organism>
<feature type="transmembrane region" description="Helical" evidence="1">
    <location>
        <begin position="6"/>
        <end position="25"/>
    </location>
</feature>
<dbReference type="Proteomes" id="UP001243420">
    <property type="component" value="Chromosome"/>
</dbReference>
<evidence type="ECO:0000313" key="3">
    <source>
        <dbReference type="Proteomes" id="UP001243420"/>
    </source>
</evidence>
<keyword evidence="1" id="KW-1133">Transmembrane helix</keyword>
<evidence type="ECO:0000256" key="1">
    <source>
        <dbReference type="SAM" id="Phobius"/>
    </source>
</evidence>
<accession>A0ABY8LEK8</accession>
<gene>
    <name evidence="2" type="ORF">P8627_05660</name>
</gene>